<comment type="caution">
    <text evidence="4">The sequence shown here is derived from an EMBL/GenBank/DDBJ whole genome shotgun (WGS) entry which is preliminary data.</text>
</comment>
<dbReference type="InterPro" id="IPR029063">
    <property type="entry name" value="SAM-dependent_MTases_sf"/>
</dbReference>
<dbReference type="SUPFAM" id="SSF53335">
    <property type="entry name" value="S-adenosyl-L-methionine-dependent methyltransferases"/>
    <property type="match status" value="1"/>
</dbReference>
<dbReference type="PROSITE" id="PS51682">
    <property type="entry name" value="SAM_OMT_I"/>
    <property type="match status" value="1"/>
</dbReference>
<dbReference type="STRING" id="317018.AVL63_12250"/>
<proteinExistence type="predicted"/>
<dbReference type="GO" id="GO:0032259">
    <property type="term" value="P:methylation"/>
    <property type="evidence" value="ECO:0007669"/>
    <property type="project" value="UniProtKB-KW"/>
</dbReference>
<dbReference type="EMBL" id="LQBM01000002">
    <property type="protein sequence ID" value="KUG59829.1"/>
    <property type="molecule type" value="Genomic_DNA"/>
</dbReference>
<keyword evidence="2 4" id="KW-0808">Transferase</keyword>
<dbReference type="Proteomes" id="UP000054023">
    <property type="component" value="Unassembled WGS sequence"/>
</dbReference>
<reference evidence="5 7" key="3">
    <citation type="submission" date="2020-08" db="EMBL/GenBank/DDBJ databases">
        <title>Sequencing the genomes of 1000 actinobacteria strains.</title>
        <authorList>
            <person name="Klenk H.-P."/>
        </authorList>
    </citation>
    <scope>NUCLEOTIDE SEQUENCE [LARGE SCALE GENOMIC DNA]</scope>
    <source>
        <strain evidence="5 7">DSM 19081</strain>
    </source>
</reference>
<dbReference type="PANTHER" id="PTHR10509">
    <property type="entry name" value="O-METHYLTRANSFERASE-RELATED"/>
    <property type="match status" value="1"/>
</dbReference>
<dbReference type="InterPro" id="IPR002935">
    <property type="entry name" value="SAM_O-MeTrfase"/>
</dbReference>
<evidence type="ECO:0000313" key="5">
    <source>
        <dbReference type="EMBL" id="MBA8921826.1"/>
    </source>
</evidence>
<evidence type="ECO:0000256" key="3">
    <source>
        <dbReference type="ARBA" id="ARBA00022691"/>
    </source>
</evidence>
<sequence length="223" mass="23663">MGATPDDFAAVDTYLIEKLVHEDAALAETRRSSAETVTPGIDVTPNMGAFLALLVQITGATRVLEFGTLAGYSSIWMARAMDDDGAVVTLDIDPAAAQVARRNFHAAGVADRVQVRIGPALDSAQALIAEGARPFDLVFIDADKANNPHYLEASLTLSHPGSVIVIDNVVRSGAVLEEESADPDIHGIRTLMTQIQADERLSATALQTVGLKGWDGFLLARVN</sequence>
<keyword evidence="1 4" id="KW-0489">Methyltransferase</keyword>
<dbReference type="Proteomes" id="UP000546252">
    <property type="component" value="Unassembled WGS sequence"/>
</dbReference>
<organism evidence="4 6">
    <name type="scientific">Nesterenkonia jeotgali</name>
    <dbReference type="NCBI Taxonomy" id="317018"/>
    <lineage>
        <taxon>Bacteria</taxon>
        <taxon>Bacillati</taxon>
        <taxon>Actinomycetota</taxon>
        <taxon>Actinomycetes</taxon>
        <taxon>Micrococcales</taxon>
        <taxon>Micrococcaceae</taxon>
        <taxon>Nesterenkonia</taxon>
    </lineage>
</organism>
<evidence type="ECO:0000313" key="7">
    <source>
        <dbReference type="Proteomes" id="UP000546252"/>
    </source>
</evidence>
<reference evidence="6" key="1">
    <citation type="submission" date="2015-12" db="EMBL/GenBank/DDBJ databases">
        <authorList>
            <person name="Nair G.R."/>
            <person name="Kaur G."/>
            <person name="Mayilraj S."/>
        </authorList>
    </citation>
    <scope>NUCLEOTIDE SEQUENCE [LARGE SCALE GENOMIC DNA]</scope>
    <source>
        <strain evidence="6">CD08_7</strain>
    </source>
</reference>
<dbReference type="PANTHER" id="PTHR10509:SF14">
    <property type="entry name" value="CAFFEOYL-COA O-METHYLTRANSFERASE 3-RELATED"/>
    <property type="match status" value="1"/>
</dbReference>
<evidence type="ECO:0000256" key="1">
    <source>
        <dbReference type="ARBA" id="ARBA00022603"/>
    </source>
</evidence>
<dbReference type="GO" id="GO:0008757">
    <property type="term" value="F:S-adenosylmethionine-dependent methyltransferase activity"/>
    <property type="evidence" value="ECO:0007669"/>
    <property type="project" value="TreeGrafter"/>
</dbReference>
<protein>
    <submittedName>
        <fullName evidence="4 5">Methyltransferase</fullName>
    </submittedName>
</protein>
<evidence type="ECO:0000313" key="4">
    <source>
        <dbReference type="EMBL" id="KUG59829.1"/>
    </source>
</evidence>
<dbReference type="Gene3D" id="3.40.50.150">
    <property type="entry name" value="Vaccinia Virus protein VP39"/>
    <property type="match status" value="1"/>
</dbReference>
<dbReference type="AlphaFoldDB" id="A0A0W8IIZ0"/>
<dbReference type="EMBL" id="JACJIH010000001">
    <property type="protein sequence ID" value="MBA8921826.1"/>
    <property type="molecule type" value="Genomic_DNA"/>
</dbReference>
<dbReference type="OrthoDB" id="9799672at2"/>
<dbReference type="GO" id="GO:0008171">
    <property type="term" value="F:O-methyltransferase activity"/>
    <property type="evidence" value="ECO:0007669"/>
    <property type="project" value="InterPro"/>
</dbReference>
<evidence type="ECO:0000313" key="6">
    <source>
        <dbReference type="Proteomes" id="UP000054023"/>
    </source>
</evidence>
<evidence type="ECO:0000256" key="2">
    <source>
        <dbReference type="ARBA" id="ARBA00022679"/>
    </source>
</evidence>
<accession>A0A0W8IIZ0</accession>
<name>A0A0W8IIZ0_9MICC</name>
<dbReference type="InterPro" id="IPR050362">
    <property type="entry name" value="Cation-dep_OMT"/>
</dbReference>
<dbReference type="RefSeq" id="WP_058888063.1">
    <property type="nucleotide sequence ID" value="NZ_BAAAKT010000004.1"/>
</dbReference>
<keyword evidence="6" id="KW-1185">Reference proteome</keyword>
<keyword evidence="3" id="KW-0949">S-adenosyl-L-methionine</keyword>
<reference evidence="4" key="2">
    <citation type="submission" date="2015-12" db="EMBL/GenBank/DDBJ databases">
        <authorList>
            <person name="Shamseldin A."/>
            <person name="Moawad H."/>
            <person name="Abd El-Rahim W.M."/>
            <person name="Sadowsky M.J."/>
        </authorList>
    </citation>
    <scope>NUCLEOTIDE SEQUENCE [LARGE SCALE GENOMIC DNA]</scope>
    <source>
        <strain evidence="4">CD08_7</strain>
    </source>
</reference>
<dbReference type="Pfam" id="PF01596">
    <property type="entry name" value="Methyltransf_3"/>
    <property type="match status" value="1"/>
</dbReference>
<gene>
    <name evidence="4" type="ORF">AVL63_12250</name>
    <name evidence="5" type="ORF">HNR24_001759</name>
</gene>